<dbReference type="RefSeq" id="WP_066238156.1">
    <property type="nucleotide sequence ID" value="NZ_LSGP01000012.1"/>
</dbReference>
<organism evidence="6 7">
    <name type="scientific">Anaerosporomusa subterranea</name>
    <dbReference type="NCBI Taxonomy" id="1794912"/>
    <lineage>
        <taxon>Bacteria</taxon>
        <taxon>Bacillati</taxon>
        <taxon>Bacillota</taxon>
        <taxon>Negativicutes</taxon>
        <taxon>Acetonemataceae</taxon>
        <taxon>Anaerosporomusa</taxon>
    </lineage>
</organism>
<comment type="caution">
    <text evidence="6">The sequence shown here is derived from an EMBL/GenBank/DDBJ whole genome shotgun (WGS) entry which is preliminary data.</text>
</comment>
<dbReference type="InterPro" id="IPR006124">
    <property type="entry name" value="Metalloenzyme"/>
</dbReference>
<reference evidence="6 7" key="1">
    <citation type="submission" date="2016-02" db="EMBL/GenBank/DDBJ databases">
        <title>Anaerosporomusa subterraneum gen. nov., sp. nov., a spore-forming obligate anaerobe isolated from saprolite.</title>
        <authorList>
            <person name="Choi J.K."/>
            <person name="Shah M."/>
            <person name="Yee N."/>
        </authorList>
    </citation>
    <scope>NUCLEOTIDE SEQUENCE [LARGE SCALE GENOMIC DNA]</scope>
    <source>
        <strain evidence="6 7">RU4</strain>
    </source>
</reference>
<dbReference type="InterPro" id="IPR017850">
    <property type="entry name" value="Alkaline_phosphatase_core_sf"/>
</dbReference>
<protein>
    <submittedName>
        <fullName evidence="6">Metalloenzyme</fullName>
    </submittedName>
</protein>
<dbReference type="PANTHER" id="PTHR21110:SF0">
    <property type="entry name" value="PHOSPHOPENTOMUTASE"/>
    <property type="match status" value="1"/>
</dbReference>
<dbReference type="PANTHER" id="PTHR21110">
    <property type="entry name" value="PHOSPHOPENTOMUTASE"/>
    <property type="match status" value="1"/>
</dbReference>
<accession>A0A154BUP9</accession>
<keyword evidence="7" id="KW-1185">Reference proteome</keyword>
<dbReference type="AlphaFoldDB" id="A0A154BUP9"/>
<dbReference type="InterPro" id="IPR010045">
    <property type="entry name" value="DeoB"/>
</dbReference>
<dbReference type="GO" id="GO:0005829">
    <property type="term" value="C:cytosol"/>
    <property type="evidence" value="ECO:0007669"/>
    <property type="project" value="TreeGrafter"/>
</dbReference>
<dbReference type="OrthoDB" id="9778226at2"/>
<evidence type="ECO:0000313" key="6">
    <source>
        <dbReference type="EMBL" id="KYZ77652.1"/>
    </source>
</evidence>
<keyword evidence="3" id="KW-0464">Manganese</keyword>
<comment type="similarity">
    <text evidence="1">Belongs to the phosphopentomutase family.</text>
</comment>
<dbReference type="GO" id="GO:0043094">
    <property type="term" value="P:metabolic compound salvage"/>
    <property type="evidence" value="ECO:0007669"/>
    <property type="project" value="InterPro"/>
</dbReference>
<sequence length="304" mass="33124">MRVLLIFIDGFGLGPADPAINPLVRFPGKFFPSLLGGPLSRDIASLRSDRLSFAPIDATLGVAGLPQSATGQTSLFTGINASKIMGRHVQAFPGPQLSAIIGESGIMGRLKPQGFAVTSANMYTPNYMDQVAARKRRHSATTLMILAADERLRTLPDMLAGRAVYQDITNQMLPEFSIEAPLISPTEAGHRLVNIAADHHFTLFEYFQTDRWGHKQNWEKAEAVLRVLDEFLCAVYQAASSDLLVVVTSDHGNFEDFSIRTHTLNPVPCLIFGPQASTVGESVYDLTGLAPAMISYIKRGALHE</sequence>
<feature type="domain" description="Metalloenzyme" evidence="5">
    <location>
        <begin position="196"/>
        <end position="278"/>
    </location>
</feature>
<evidence type="ECO:0000256" key="1">
    <source>
        <dbReference type="ARBA" id="ARBA00010373"/>
    </source>
</evidence>
<dbReference type="STRING" id="1794912.AXX12_18135"/>
<dbReference type="GO" id="GO:0009117">
    <property type="term" value="P:nucleotide metabolic process"/>
    <property type="evidence" value="ECO:0007669"/>
    <property type="project" value="InterPro"/>
</dbReference>
<dbReference type="Gene3D" id="3.40.720.10">
    <property type="entry name" value="Alkaline Phosphatase, subunit A"/>
    <property type="match status" value="1"/>
</dbReference>
<dbReference type="Proteomes" id="UP000076268">
    <property type="component" value="Unassembled WGS sequence"/>
</dbReference>
<dbReference type="EMBL" id="LSGP01000012">
    <property type="protein sequence ID" value="KYZ77652.1"/>
    <property type="molecule type" value="Genomic_DNA"/>
</dbReference>
<keyword evidence="4" id="KW-0413">Isomerase</keyword>
<proteinExistence type="inferred from homology"/>
<evidence type="ECO:0000313" key="7">
    <source>
        <dbReference type="Proteomes" id="UP000076268"/>
    </source>
</evidence>
<dbReference type="Pfam" id="PF01676">
    <property type="entry name" value="Metalloenzyme"/>
    <property type="match status" value="1"/>
</dbReference>
<gene>
    <name evidence="6" type="ORF">AXX12_18135</name>
</gene>
<evidence type="ECO:0000256" key="4">
    <source>
        <dbReference type="ARBA" id="ARBA00023235"/>
    </source>
</evidence>
<evidence type="ECO:0000256" key="3">
    <source>
        <dbReference type="ARBA" id="ARBA00023211"/>
    </source>
</evidence>
<dbReference type="GO" id="GO:0000287">
    <property type="term" value="F:magnesium ion binding"/>
    <property type="evidence" value="ECO:0007669"/>
    <property type="project" value="InterPro"/>
</dbReference>
<evidence type="ECO:0000259" key="5">
    <source>
        <dbReference type="Pfam" id="PF01676"/>
    </source>
</evidence>
<name>A0A154BUP9_ANASB</name>
<keyword evidence="2" id="KW-0479">Metal-binding</keyword>
<dbReference type="GO" id="GO:0008973">
    <property type="term" value="F:phosphopentomutase activity"/>
    <property type="evidence" value="ECO:0007669"/>
    <property type="project" value="InterPro"/>
</dbReference>
<evidence type="ECO:0000256" key="2">
    <source>
        <dbReference type="ARBA" id="ARBA00022723"/>
    </source>
</evidence>
<dbReference type="SUPFAM" id="SSF53649">
    <property type="entry name" value="Alkaline phosphatase-like"/>
    <property type="match status" value="1"/>
</dbReference>